<dbReference type="GO" id="GO:0004672">
    <property type="term" value="F:protein kinase activity"/>
    <property type="evidence" value="ECO:0007669"/>
    <property type="project" value="InterPro"/>
</dbReference>
<dbReference type="PROSITE" id="PS00107">
    <property type="entry name" value="PROTEIN_KINASE_ATP"/>
    <property type="match status" value="1"/>
</dbReference>
<evidence type="ECO:0000313" key="7">
    <source>
        <dbReference type="EMBL" id="OHT09796.1"/>
    </source>
</evidence>
<dbReference type="RefSeq" id="XP_068362932.1">
    <property type="nucleotide sequence ID" value="XM_068501788.1"/>
</dbReference>
<keyword evidence="5" id="KW-0732">Signal</keyword>
<keyword evidence="8" id="KW-1185">Reference proteome</keyword>
<comment type="caution">
    <text evidence="7">The sequence shown here is derived from an EMBL/GenBank/DDBJ whole genome shotgun (WGS) entry which is preliminary data.</text>
</comment>
<evidence type="ECO:0000259" key="6">
    <source>
        <dbReference type="PROSITE" id="PS50011"/>
    </source>
</evidence>
<keyword evidence="2 3" id="KW-0067">ATP-binding</keyword>
<dbReference type="GO" id="GO:0005524">
    <property type="term" value="F:ATP binding"/>
    <property type="evidence" value="ECO:0007669"/>
    <property type="project" value="UniProtKB-UniRule"/>
</dbReference>
<evidence type="ECO:0000256" key="5">
    <source>
        <dbReference type="SAM" id="SignalP"/>
    </source>
</evidence>
<dbReference type="SMART" id="SM00220">
    <property type="entry name" value="S_TKc"/>
    <property type="match status" value="1"/>
</dbReference>
<evidence type="ECO:0000256" key="4">
    <source>
        <dbReference type="SAM" id="MobiDB-lite"/>
    </source>
</evidence>
<dbReference type="InterPro" id="IPR017441">
    <property type="entry name" value="Protein_kinase_ATP_BS"/>
</dbReference>
<dbReference type="Gene3D" id="3.30.200.20">
    <property type="entry name" value="Phosphorylase Kinase, domain 1"/>
    <property type="match status" value="1"/>
</dbReference>
<dbReference type="SUPFAM" id="SSF56112">
    <property type="entry name" value="Protein kinase-like (PK-like)"/>
    <property type="match status" value="1"/>
</dbReference>
<evidence type="ECO:0000256" key="2">
    <source>
        <dbReference type="ARBA" id="ARBA00022840"/>
    </source>
</evidence>
<dbReference type="PANTHER" id="PTHR24362:SF309">
    <property type="entry name" value="PROTEIN KINASE DOMAIN-CONTAINING PROTEIN"/>
    <property type="match status" value="1"/>
</dbReference>
<sequence length="553" mass="62978">MNTKFSHFLSYLFVIFHRLLMTDHPFTLPFTIRNYVLTEEIGKGGFGCVFKARSSNYKVDFDFAIKMMRTPLGTTQFGVKNNNSMNEDQSNDNPYIDPKIASMKKNENNESILIQNLPENEKSEKQPNQTAQNIYNQVDSNHQNKPNENEIIENPSESSNQKTINKPINRPINNPINNPINRPISNPINKKINNPIKKPYNFMSDSFERDIMGLDLKNMKKKENPEDIMRRHAASMELEAIALQSLDHPNVIRLYDYFSEGGYTFLVLEYCAHGTLDDRLNHLTFSDLVKITLEIIAGLQYCHENNLAHQDIKAANILFDSNDRVKIADFGLSQILTNSNELTNNGGGSLLYVAPEVINKVEHSPFKADIWSLGVLIYLMFSKHFPFNGNDRSEAIRKIRNGIYTMTNVPSDIGPIIKKMLRVEPNQRIQLIEVQNYFTKLAAQRNIKITNITNSSSIPSQSHGCQLSSRLPCLNNSQLQICKSRRTSNPANGLYRSLSRIEQQSPDTTRAAGSRRAQHAAPKTGNSLLLSINQHRLNKLMTSKNQNLNVYMK</sequence>
<protein>
    <recommendedName>
        <fullName evidence="6">Protein kinase domain-containing protein</fullName>
    </recommendedName>
</protein>
<feature type="signal peptide" evidence="5">
    <location>
        <begin position="1"/>
        <end position="21"/>
    </location>
</feature>
<evidence type="ECO:0000256" key="3">
    <source>
        <dbReference type="PROSITE-ProRule" id="PRU10141"/>
    </source>
</evidence>
<dbReference type="InterPro" id="IPR000719">
    <property type="entry name" value="Prot_kinase_dom"/>
</dbReference>
<dbReference type="VEuPathDB" id="TrichDB:TRFO_21149"/>
<dbReference type="Pfam" id="PF00069">
    <property type="entry name" value="Pkinase"/>
    <property type="match status" value="1"/>
</dbReference>
<dbReference type="InterPro" id="IPR008271">
    <property type="entry name" value="Ser/Thr_kinase_AS"/>
</dbReference>
<dbReference type="AlphaFoldDB" id="A0A1J4KIZ2"/>
<dbReference type="PANTHER" id="PTHR24362">
    <property type="entry name" value="SERINE/THREONINE-PROTEIN KINASE NEK"/>
    <property type="match status" value="1"/>
</dbReference>
<feature type="binding site" evidence="3">
    <location>
        <position position="66"/>
    </location>
    <ligand>
        <name>ATP</name>
        <dbReference type="ChEBI" id="CHEBI:30616"/>
    </ligand>
</feature>
<evidence type="ECO:0000256" key="1">
    <source>
        <dbReference type="ARBA" id="ARBA00022741"/>
    </source>
</evidence>
<feature type="compositionally biased region" description="Low complexity" evidence="4">
    <location>
        <begin position="152"/>
        <end position="192"/>
    </location>
</feature>
<feature type="region of interest" description="Disordered" evidence="4">
    <location>
        <begin position="139"/>
        <end position="192"/>
    </location>
</feature>
<dbReference type="Gene3D" id="1.10.510.10">
    <property type="entry name" value="Transferase(Phosphotransferase) domain 1"/>
    <property type="match status" value="1"/>
</dbReference>
<name>A0A1J4KIZ2_9EUKA</name>
<dbReference type="GeneID" id="94836492"/>
<dbReference type="InterPro" id="IPR011009">
    <property type="entry name" value="Kinase-like_dom_sf"/>
</dbReference>
<feature type="domain" description="Protein kinase" evidence="6">
    <location>
        <begin position="35"/>
        <end position="438"/>
    </location>
</feature>
<dbReference type="PROSITE" id="PS50011">
    <property type="entry name" value="PROTEIN_KINASE_DOM"/>
    <property type="match status" value="1"/>
</dbReference>
<dbReference type="EMBL" id="MLAK01000629">
    <property type="protein sequence ID" value="OHT09796.1"/>
    <property type="molecule type" value="Genomic_DNA"/>
</dbReference>
<reference evidence="7" key="1">
    <citation type="submission" date="2016-10" db="EMBL/GenBank/DDBJ databases">
        <authorList>
            <person name="Benchimol M."/>
            <person name="Almeida L.G."/>
            <person name="Vasconcelos A.T."/>
            <person name="Perreira-Neves A."/>
            <person name="Rosa I.A."/>
            <person name="Tasca T."/>
            <person name="Bogo M.R."/>
            <person name="de Souza W."/>
        </authorList>
    </citation>
    <scope>NUCLEOTIDE SEQUENCE [LARGE SCALE GENOMIC DNA]</scope>
    <source>
        <strain evidence="7">K</strain>
    </source>
</reference>
<feature type="chain" id="PRO_5013312182" description="Protein kinase domain-containing protein" evidence="5">
    <location>
        <begin position="22"/>
        <end position="553"/>
    </location>
</feature>
<accession>A0A1J4KIZ2</accession>
<proteinExistence type="predicted"/>
<dbReference type="PROSITE" id="PS00108">
    <property type="entry name" value="PROTEIN_KINASE_ST"/>
    <property type="match status" value="1"/>
</dbReference>
<keyword evidence="1 3" id="KW-0547">Nucleotide-binding</keyword>
<feature type="region of interest" description="Disordered" evidence="4">
    <location>
        <begin position="492"/>
        <end position="526"/>
    </location>
</feature>
<gene>
    <name evidence="7" type="ORF">TRFO_21149</name>
</gene>
<organism evidence="7 8">
    <name type="scientific">Tritrichomonas foetus</name>
    <dbReference type="NCBI Taxonomy" id="1144522"/>
    <lineage>
        <taxon>Eukaryota</taxon>
        <taxon>Metamonada</taxon>
        <taxon>Parabasalia</taxon>
        <taxon>Tritrichomonadida</taxon>
        <taxon>Tritrichomonadidae</taxon>
        <taxon>Tritrichomonas</taxon>
    </lineage>
</organism>
<evidence type="ECO:0000313" key="8">
    <source>
        <dbReference type="Proteomes" id="UP000179807"/>
    </source>
</evidence>
<dbReference type="Proteomes" id="UP000179807">
    <property type="component" value="Unassembled WGS sequence"/>
</dbReference>